<dbReference type="OrthoDB" id="3793955at2759"/>
<dbReference type="Proteomes" id="UP000799757">
    <property type="component" value="Unassembled WGS sequence"/>
</dbReference>
<evidence type="ECO:0000313" key="3">
    <source>
        <dbReference type="Proteomes" id="UP000799757"/>
    </source>
</evidence>
<sequence length="212" mass="22979">MPTDLWHKNMSTSPASAISTTPPSSPTSPTSLTSPTSTTSFISPGNLFLKGIDVTNTPYPLSALRTPALALPFPHPKWHVCPATNEIYEAVSPIYEECGPAMVLIESGEDVRESVEFDIPGDCDEVDDGVGMDMDMVRNRKDSGVNMKAEIRGEMDAGEGAMGGFGEGLKPWLGYVTWPESGVRSSIKREADWGRELDGEGARSTKRSRERL</sequence>
<dbReference type="EMBL" id="MU002317">
    <property type="protein sequence ID" value="KAF2787460.1"/>
    <property type="molecule type" value="Genomic_DNA"/>
</dbReference>
<name>A0A6A6WTH3_9PLEO</name>
<protein>
    <submittedName>
        <fullName evidence="2">Uncharacterized protein</fullName>
    </submittedName>
</protein>
<accession>A0A6A6WTH3</accession>
<proteinExistence type="predicted"/>
<reference evidence="2" key="1">
    <citation type="journal article" date="2020" name="Stud. Mycol.">
        <title>101 Dothideomycetes genomes: a test case for predicting lifestyles and emergence of pathogens.</title>
        <authorList>
            <person name="Haridas S."/>
            <person name="Albert R."/>
            <person name="Binder M."/>
            <person name="Bloem J."/>
            <person name="Labutti K."/>
            <person name="Salamov A."/>
            <person name="Andreopoulos B."/>
            <person name="Baker S."/>
            <person name="Barry K."/>
            <person name="Bills G."/>
            <person name="Bluhm B."/>
            <person name="Cannon C."/>
            <person name="Castanera R."/>
            <person name="Culley D."/>
            <person name="Daum C."/>
            <person name="Ezra D."/>
            <person name="Gonzalez J."/>
            <person name="Henrissat B."/>
            <person name="Kuo A."/>
            <person name="Liang C."/>
            <person name="Lipzen A."/>
            <person name="Lutzoni F."/>
            <person name="Magnuson J."/>
            <person name="Mondo S."/>
            <person name="Nolan M."/>
            <person name="Ohm R."/>
            <person name="Pangilinan J."/>
            <person name="Park H.-J."/>
            <person name="Ramirez L."/>
            <person name="Alfaro M."/>
            <person name="Sun H."/>
            <person name="Tritt A."/>
            <person name="Yoshinaga Y."/>
            <person name="Zwiers L.-H."/>
            <person name="Turgeon B."/>
            <person name="Goodwin S."/>
            <person name="Spatafora J."/>
            <person name="Crous P."/>
            <person name="Grigoriev I."/>
        </authorList>
    </citation>
    <scope>NUCLEOTIDE SEQUENCE</scope>
    <source>
        <strain evidence="2">CBS 109.77</strain>
    </source>
</reference>
<organism evidence="2 3">
    <name type="scientific">Melanomma pulvis-pyrius CBS 109.77</name>
    <dbReference type="NCBI Taxonomy" id="1314802"/>
    <lineage>
        <taxon>Eukaryota</taxon>
        <taxon>Fungi</taxon>
        <taxon>Dikarya</taxon>
        <taxon>Ascomycota</taxon>
        <taxon>Pezizomycotina</taxon>
        <taxon>Dothideomycetes</taxon>
        <taxon>Pleosporomycetidae</taxon>
        <taxon>Pleosporales</taxon>
        <taxon>Melanommataceae</taxon>
        <taxon>Melanomma</taxon>
    </lineage>
</organism>
<gene>
    <name evidence="2" type="ORF">K505DRAFT_367333</name>
</gene>
<keyword evidence="3" id="KW-1185">Reference proteome</keyword>
<evidence type="ECO:0000256" key="1">
    <source>
        <dbReference type="SAM" id="MobiDB-lite"/>
    </source>
</evidence>
<feature type="region of interest" description="Disordered" evidence="1">
    <location>
        <begin position="182"/>
        <end position="212"/>
    </location>
</feature>
<evidence type="ECO:0000313" key="2">
    <source>
        <dbReference type="EMBL" id="KAF2787460.1"/>
    </source>
</evidence>
<feature type="region of interest" description="Disordered" evidence="1">
    <location>
        <begin position="1"/>
        <end position="38"/>
    </location>
</feature>
<feature type="compositionally biased region" description="Low complexity" evidence="1">
    <location>
        <begin position="11"/>
        <end position="38"/>
    </location>
</feature>
<feature type="compositionally biased region" description="Basic and acidic residues" evidence="1">
    <location>
        <begin position="187"/>
        <end position="203"/>
    </location>
</feature>
<dbReference type="AlphaFoldDB" id="A0A6A6WTH3"/>